<reference evidence="2 3" key="1">
    <citation type="submission" date="2019-05" db="EMBL/GenBank/DDBJ databases">
        <title>Another draft genome of Portunus trituberculatus and its Hox gene families provides insights of decapod evolution.</title>
        <authorList>
            <person name="Jeong J.-H."/>
            <person name="Song I."/>
            <person name="Kim S."/>
            <person name="Choi T."/>
            <person name="Kim D."/>
            <person name="Ryu S."/>
            <person name="Kim W."/>
        </authorList>
    </citation>
    <scope>NUCLEOTIDE SEQUENCE [LARGE SCALE GENOMIC DNA]</scope>
    <source>
        <tissue evidence="2">Muscle</tissue>
    </source>
</reference>
<dbReference type="EMBL" id="VSRR010092493">
    <property type="protein sequence ID" value="MPC92791.1"/>
    <property type="molecule type" value="Genomic_DNA"/>
</dbReference>
<gene>
    <name evidence="2" type="ORF">E2C01_087899</name>
</gene>
<evidence type="ECO:0000256" key="1">
    <source>
        <dbReference type="SAM" id="MobiDB-lite"/>
    </source>
</evidence>
<sequence length="60" mass="6660">MWLAWKRDAAKASAQTTTITTTTTNTTTTTANFPSSLIHGRMPQVERFILLACFPVICSR</sequence>
<organism evidence="2 3">
    <name type="scientific">Portunus trituberculatus</name>
    <name type="common">Swimming crab</name>
    <name type="synonym">Neptunus trituberculatus</name>
    <dbReference type="NCBI Taxonomy" id="210409"/>
    <lineage>
        <taxon>Eukaryota</taxon>
        <taxon>Metazoa</taxon>
        <taxon>Ecdysozoa</taxon>
        <taxon>Arthropoda</taxon>
        <taxon>Crustacea</taxon>
        <taxon>Multicrustacea</taxon>
        <taxon>Malacostraca</taxon>
        <taxon>Eumalacostraca</taxon>
        <taxon>Eucarida</taxon>
        <taxon>Decapoda</taxon>
        <taxon>Pleocyemata</taxon>
        <taxon>Brachyura</taxon>
        <taxon>Eubrachyura</taxon>
        <taxon>Portunoidea</taxon>
        <taxon>Portunidae</taxon>
        <taxon>Portuninae</taxon>
        <taxon>Portunus</taxon>
    </lineage>
</organism>
<evidence type="ECO:0000313" key="3">
    <source>
        <dbReference type="Proteomes" id="UP000324222"/>
    </source>
</evidence>
<evidence type="ECO:0000313" key="2">
    <source>
        <dbReference type="EMBL" id="MPC92791.1"/>
    </source>
</evidence>
<feature type="compositionally biased region" description="Basic and acidic residues" evidence="1">
    <location>
        <begin position="1"/>
        <end position="10"/>
    </location>
</feature>
<comment type="caution">
    <text evidence="2">The sequence shown here is derived from an EMBL/GenBank/DDBJ whole genome shotgun (WGS) entry which is preliminary data.</text>
</comment>
<dbReference type="Proteomes" id="UP000324222">
    <property type="component" value="Unassembled WGS sequence"/>
</dbReference>
<accession>A0A5B7J4R0</accession>
<feature type="compositionally biased region" description="Low complexity" evidence="1">
    <location>
        <begin position="16"/>
        <end position="27"/>
    </location>
</feature>
<name>A0A5B7J4R0_PORTR</name>
<protein>
    <submittedName>
        <fullName evidence="2">Uncharacterized protein</fullName>
    </submittedName>
</protein>
<feature type="region of interest" description="Disordered" evidence="1">
    <location>
        <begin position="1"/>
        <end position="27"/>
    </location>
</feature>
<dbReference type="AlphaFoldDB" id="A0A5B7J4R0"/>
<proteinExistence type="predicted"/>
<keyword evidence="3" id="KW-1185">Reference proteome</keyword>